<reference evidence="2" key="1">
    <citation type="submission" date="2017-09" db="EMBL/GenBank/DDBJ databases">
        <title>Depth-based differentiation of microbial function through sediment-hosted aquifers and enrichment of novel symbionts in the deep terrestrial subsurface.</title>
        <authorList>
            <person name="Probst A.J."/>
            <person name="Ladd B."/>
            <person name="Jarett J.K."/>
            <person name="Geller-Mcgrath D.E."/>
            <person name="Sieber C.M.K."/>
            <person name="Emerson J.B."/>
            <person name="Anantharaman K."/>
            <person name="Thomas B.C."/>
            <person name="Malmstrom R."/>
            <person name="Stieglmeier M."/>
            <person name="Klingl A."/>
            <person name="Woyke T."/>
            <person name="Ryan C.M."/>
            <person name="Banfield J.F."/>
        </authorList>
    </citation>
    <scope>NUCLEOTIDE SEQUENCE [LARGE SCALE GENOMIC DNA]</scope>
</reference>
<protein>
    <submittedName>
        <fullName evidence="1">Uncharacterized protein</fullName>
    </submittedName>
</protein>
<accession>A0A2H0WML8</accession>
<evidence type="ECO:0000313" key="2">
    <source>
        <dbReference type="Proteomes" id="UP000230033"/>
    </source>
</evidence>
<sequence length="87" mass="9773">MATAGILAEDLPIFASYIDNGRGIPNDRETFRHLQGLGKYENQAERRRLLVGPLPGLAVHADLRGLDYKVPYVINWQKEAEKVKGLK</sequence>
<dbReference type="EMBL" id="PEZJ01000021">
    <property type="protein sequence ID" value="PIS13896.1"/>
    <property type="molecule type" value="Genomic_DNA"/>
</dbReference>
<evidence type="ECO:0000313" key="1">
    <source>
        <dbReference type="EMBL" id="PIS13896.1"/>
    </source>
</evidence>
<name>A0A2H0WML8_9BACT</name>
<dbReference type="Proteomes" id="UP000230033">
    <property type="component" value="Unassembled WGS sequence"/>
</dbReference>
<organism evidence="1 2">
    <name type="scientific">Candidatus Shapirobacteria bacterium CG09_land_8_20_14_0_10_47_13</name>
    <dbReference type="NCBI Taxonomy" id="1974481"/>
    <lineage>
        <taxon>Bacteria</taxon>
        <taxon>Candidatus Shapironibacteriota</taxon>
    </lineage>
</organism>
<comment type="caution">
    <text evidence="1">The sequence shown here is derived from an EMBL/GenBank/DDBJ whole genome shotgun (WGS) entry which is preliminary data.</text>
</comment>
<gene>
    <name evidence="1" type="ORF">COT65_01745</name>
</gene>
<dbReference type="AlphaFoldDB" id="A0A2H0WML8"/>
<proteinExistence type="predicted"/>